<evidence type="ECO:0008006" key="4">
    <source>
        <dbReference type="Google" id="ProtNLM"/>
    </source>
</evidence>
<evidence type="ECO:0000256" key="1">
    <source>
        <dbReference type="SAM" id="Phobius"/>
    </source>
</evidence>
<dbReference type="RefSeq" id="WP_209462226.1">
    <property type="nucleotide sequence ID" value="NZ_CP110224.1"/>
</dbReference>
<feature type="transmembrane region" description="Helical" evidence="1">
    <location>
        <begin position="24"/>
        <end position="49"/>
    </location>
</feature>
<reference evidence="2 3" key="1">
    <citation type="submission" date="2021-03" db="EMBL/GenBank/DDBJ databases">
        <title>Genomic Encyclopedia of Type Strains, Phase IV (KMG-IV): sequencing the most valuable type-strain genomes for metagenomic binning, comparative biology and taxonomic classification.</title>
        <authorList>
            <person name="Goeker M."/>
        </authorList>
    </citation>
    <scope>NUCLEOTIDE SEQUENCE [LARGE SCALE GENOMIC DNA]</scope>
    <source>
        <strain evidence="2 3">DSM 25609</strain>
    </source>
</reference>
<keyword evidence="1" id="KW-0472">Membrane</keyword>
<evidence type="ECO:0000313" key="3">
    <source>
        <dbReference type="Proteomes" id="UP001519345"/>
    </source>
</evidence>
<dbReference type="Proteomes" id="UP001519345">
    <property type="component" value="Unassembled WGS sequence"/>
</dbReference>
<keyword evidence="1" id="KW-0812">Transmembrane</keyword>
<sequence length="51" mass="5757">MAEKQVKIPEENINNEQIESLKGALFSSLVFVGGGILVFMLLLFVIYMIRL</sequence>
<comment type="caution">
    <text evidence="2">The sequence shown here is derived from an EMBL/GenBank/DDBJ whole genome shotgun (WGS) entry which is preliminary data.</text>
</comment>
<accession>A0ABS4IDT1</accession>
<keyword evidence="1" id="KW-1133">Transmembrane helix</keyword>
<organism evidence="2 3">
    <name type="scientific">Virgibacillus natechei</name>
    <dbReference type="NCBI Taxonomy" id="1216297"/>
    <lineage>
        <taxon>Bacteria</taxon>
        <taxon>Bacillati</taxon>
        <taxon>Bacillota</taxon>
        <taxon>Bacilli</taxon>
        <taxon>Bacillales</taxon>
        <taxon>Bacillaceae</taxon>
        <taxon>Virgibacillus</taxon>
    </lineage>
</organism>
<keyword evidence="3" id="KW-1185">Reference proteome</keyword>
<evidence type="ECO:0000313" key="2">
    <source>
        <dbReference type="EMBL" id="MBP1969008.1"/>
    </source>
</evidence>
<proteinExistence type="predicted"/>
<dbReference type="EMBL" id="JAGGKX010000004">
    <property type="protein sequence ID" value="MBP1969008.1"/>
    <property type="molecule type" value="Genomic_DNA"/>
</dbReference>
<gene>
    <name evidence="2" type="ORF">J2Z83_001111</name>
</gene>
<protein>
    <recommendedName>
        <fullName evidence="4">Cytochrome c oxidase subunit 2A</fullName>
    </recommendedName>
</protein>
<name>A0ABS4IDT1_9BACI</name>